<comment type="caution">
    <text evidence="5">The sequence shown here is derived from an EMBL/GenBank/DDBJ whole genome shotgun (WGS) entry which is preliminary data.</text>
</comment>
<dbReference type="Pfam" id="PF12894">
    <property type="entry name" value="ANAPC4_WD40"/>
    <property type="match status" value="1"/>
</dbReference>
<gene>
    <name evidence="5" type="primary">WDR53</name>
    <name evidence="5" type="ORF">OS493_010486</name>
</gene>
<dbReference type="PANTHER" id="PTHR44666">
    <property type="entry name" value="WD REPEAT-CONTAINING PROTEIN 53"/>
    <property type="match status" value="1"/>
</dbReference>
<dbReference type="EMBL" id="MU825400">
    <property type="protein sequence ID" value="KAJ7392826.1"/>
    <property type="molecule type" value="Genomic_DNA"/>
</dbReference>
<dbReference type="Pfam" id="PF00400">
    <property type="entry name" value="WD40"/>
    <property type="match status" value="1"/>
</dbReference>
<accession>A0A9X0A3L5</accession>
<organism evidence="5 6">
    <name type="scientific">Desmophyllum pertusum</name>
    <dbReference type="NCBI Taxonomy" id="174260"/>
    <lineage>
        <taxon>Eukaryota</taxon>
        <taxon>Metazoa</taxon>
        <taxon>Cnidaria</taxon>
        <taxon>Anthozoa</taxon>
        <taxon>Hexacorallia</taxon>
        <taxon>Scleractinia</taxon>
        <taxon>Caryophylliina</taxon>
        <taxon>Caryophylliidae</taxon>
        <taxon>Desmophyllum</taxon>
    </lineage>
</organism>
<dbReference type="InterPro" id="IPR019775">
    <property type="entry name" value="WD40_repeat_CS"/>
</dbReference>
<keyword evidence="6" id="KW-1185">Reference proteome</keyword>
<evidence type="ECO:0000256" key="3">
    <source>
        <dbReference type="PROSITE-ProRule" id="PRU00221"/>
    </source>
</evidence>
<dbReference type="SUPFAM" id="SSF50978">
    <property type="entry name" value="WD40 repeat-like"/>
    <property type="match status" value="1"/>
</dbReference>
<dbReference type="PROSITE" id="PS00678">
    <property type="entry name" value="WD_REPEATS_1"/>
    <property type="match status" value="1"/>
</dbReference>
<feature type="domain" description="Anaphase-promoting complex subunit 4-like WD40" evidence="4">
    <location>
        <begin position="65"/>
        <end position="114"/>
    </location>
</feature>
<reference evidence="5" key="1">
    <citation type="submission" date="2023-01" db="EMBL/GenBank/DDBJ databases">
        <title>Genome assembly of the deep-sea coral Lophelia pertusa.</title>
        <authorList>
            <person name="Herrera S."/>
            <person name="Cordes E."/>
        </authorList>
    </citation>
    <scope>NUCLEOTIDE SEQUENCE</scope>
    <source>
        <strain evidence="5">USNM1676648</strain>
        <tissue evidence="5">Polyp</tissue>
    </source>
</reference>
<sequence>MWHYRILFVTALRDDPNPARSSHDSKEVNGVCFCVKNPERLYASCGNRIFSYDLRNPSSTVCEFEFNGDEVNQVAIHDKGKFLAACDDSGEIKVIDVESGSLFKSLHSKHDNICSTAQFRPNRPWEIVTGGMDFRVVSWDFSSGRALQELDVQELGGDNHEGAYLVNPPFVHSIHMAENGRMFAAGLGNGTIQLFRFEGKKKFVPDERLRKHSSSATQVHFTRFSPNDVLVSGGDDCRIILWNLSSGACNGTSGTEHSQETKEASSVSVVHDVEHGSKPNWITSSSLTQDIFVADLTNEISVYRVT</sequence>
<dbReference type="OrthoDB" id="2161379at2759"/>
<feature type="repeat" description="WD" evidence="3">
    <location>
        <begin position="209"/>
        <end position="252"/>
    </location>
</feature>
<keyword evidence="2" id="KW-0677">Repeat</keyword>
<dbReference type="AlphaFoldDB" id="A0A9X0A3L5"/>
<dbReference type="InterPro" id="IPR042453">
    <property type="entry name" value="WDR53"/>
</dbReference>
<protein>
    <submittedName>
        <fullName evidence="5">WD repeat-containing protein 53</fullName>
    </submittedName>
</protein>
<keyword evidence="1 3" id="KW-0853">WD repeat</keyword>
<evidence type="ECO:0000259" key="4">
    <source>
        <dbReference type="Pfam" id="PF12894"/>
    </source>
</evidence>
<evidence type="ECO:0000256" key="2">
    <source>
        <dbReference type="ARBA" id="ARBA00022737"/>
    </source>
</evidence>
<evidence type="ECO:0000256" key="1">
    <source>
        <dbReference type="ARBA" id="ARBA00022574"/>
    </source>
</evidence>
<dbReference type="Proteomes" id="UP001163046">
    <property type="component" value="Unassembled WGS sequence"/>
</dbReference>
<dbReference type="InterPro" id="IPR001680">
    <property type="entry name" value="WD40_rpt"/>
</dbReference>
<proteinExistence type="predicted"/>
<dbReference type="InterPro" id="IPR024977">
    <property type="entry name" value="Apc4-like_WD40_dom"/>
</dbReference>
<dbReference type="PROSITE" id="PS50082">
    <property type="entry name" value="WD_REPEATS_2"/>
    <property type="match status" value="1"/>
</dbReference>
<dbReference type="InterPro" id="IPR036322">
    <property type="entry name" value="WD40_repeat_dom_sf"/>
</dbReference>
<evidence type="ECO:0000313" key="6">
    <source>
        <dbReference type="Proteomes" id="UP001163046"/>
    </source>
</evidence>
<dbReference type="InterPro" id="IPR015943">
    <property type="entry name" value="WD40/YVTN_repeat-like_dom_sf"/>
</dbReference>
<name>A0A9X0A3L5_9CNID</name>
<evidence type="ECO:0000313" key="5">
    <source>
        <dbReference type="EMBL" id="KAJ7392826.1"/>
    </source>
</evidence>
<dbReference type="PANTHER" id="PTHR44666:SF1">
    <property type="entry name" value="WD REPEAT-CONTAINING PROTEIN 53"/>
    <property type="match status" value="1"/>
</dbReference>
<dbReference type="SMART" id="SM00320">
    <property type="entry name" value="WD40"/>
    <property type="match status" value="5"/>
</dbReference>
<dbReference type="Gene3D" id="2.130.10.10">
    <property type="entry name" value="YVTN repeat-like/Quinoprotein amine dehydrogenase"/>
    <property type="match status" value="2"/>
</dbReference>